<evidence type="ECO:0000256" key="1">
    <source>
        <dbReference type="SAM" id="Phobius"/>
    </source>
</evidence>
<feature type="transmembrane region" description="Helical" evidence="1">
    <location>
        <begin position="7"/>
        <end position="25"/>
    </location>
</feature>
<sequence length="418" mass="44600">MEMLGTVVVYIVMICAIVGCAASVIKPESELGQQWQFGIEAIGSLFLSVAGVWASIPYLKAFISAVFGPAYAAIGADPALAATTFIASDMGGYQLAETLAQTYEGWIMAMTTGYMAGATIVFTIPVALKMIPKKDQKYLALGAMSGFLAIPIGVLVTSVILAFTNPFIRETAATNTEATYQLALTFSQIGINLVPLIIICVALALGLRFKPDAMIKGFMVFGRVLESALKIILVLCVVEYFTGFFSSTLGSAWGFDPILATEDDLMRCLEACGATGMMLCGAFPMVWLIRKFLAKPLEKLGNTVGLDSDAMTGILAASANLLALLAMFKTMKARDKVITLSFAVCCAFVLGDHLSFTANFQPTLIVPIMFGKLVAGICAIAFARWLSVKKAEELEAKDKLLEDKGAARKTVDPALETA</sequence>
<keyword evidence="1" id="KW-1133">Transmembrane helix</keyword>
<gene>
    <name evidence="2" type="primary">eutH</name>
    <name evidence="2" type="ORF">AAA083_07090</name>
</gene>
<dbReference type="NCBIfam" id="NF011668">
    <property type="entry name" value="PRK15086.1-4"/>
    <property type="match status" value="1"/>
</dbReference>
<name>A0ABV1JCC7_9ACTN</name>
<feature type="transmembrane region" description="Helical" evidence="1">
    <location>
        <begin position="66"/>
        <end position="86"/>
    </location>
</feature>
<feature type="transmembrane region" description="Helical" evidence="1">
    <location>
        <begin position="183"/>
        <end position="207"/>
    </location>
</feature>
<feature type="transmembrane region" description="Helical" evidence="1">
    <location>
        <begin position="37"/>
        <end position="59"/>
    </location>
</feature>
<keyword evidence="1" id="KW-0472">Membrane</keyword>
<accession>A0ABV1JCC7</accession>
<dbReference type="Pfam" id="PF04346">
    <property type="entry name" value="EutH"/>
    <property type="match status" value="1"/>
</dbReference>
<dbReference type="RefSeq" id="WP_102374986.1">
    <property type="nucleotide sequence ID" value="NZ_JBBNOP010000005.1"/>
</dbReference>
<protein>
    <submittedName>
        <fullName evidence="2">Ethanolamine utilization protein EutH</fullName>
    </submittedName>
</protein>
<feature type="transmembrane region" description="Helical" evidence="1">
    <location>
        <begin position="340"/>
        <end position="358"/>
    </location>
</feature>
<feature type="transmembrane region" description="Helical" evidence="1">
    <location>
        <begin position="140"/>
        <end position="163"/>
    </location>
</feature>
<dbReference type="EMBL" id="JBBNOP010000005">
    <property type="protein sequence ID" value="MEQ3362737.1"/>
    <property type="molecule type" value="Genomic_DNA"/>
</dbReference>
<dbReference type="InterPro" id="IPR007441">
    <property type="entry name" value="EutH"/>
</dbReference>
<dbReference type="PANTHER" id="PTHR40089:SF1">
    <property type="entry name" value="ETHANOLAMINE PERMEASE EUTH-RELATED"/>
    <property type="match status" value="1"/>
</dbReference>
<keyword evidence="1" id="KW-0812">Transmembrane</keyword>
<proteinExistence type="predicted"/>
<dbReference type="Proteomes" id="UP001487305">
    <property type="component" value="Unassembled WGS sequence"/>
</dbReference>
<keyword evidence="3" id="KW-1185">Reference proteome</keyword>
<comment type="caution">
    <text evidence="2">The sequence shown here is derived from an EMBL/GenBank/DDBJ whole genome shotgun (WGS) entry which is preliminary data.</text>
</comment>
<evidence type="ECO:0000313" key="3">
    <source>
        <dbReference type="Proteomes" id="UP001487305"/>
    </source>
</evidence>
<feature type="transmembrane region" description="Helical" evidence="1">
    <location>
        <begin position="228"/>
        <end position="255"/>
    </location>
</feature>
<reference evidence="2 3" key="1">
    <citation type="submission" date="2024-04" db="EMBL/GenBank/DDBJ databases">
        <title>Human intestinal bacterial collection.</title>
        <authorList>
            <person name="Pauvert C."/>
            <person name="Hitch T.C.A."/>
            <person name="Clavel T."/>
        </authorList>
    </citation>
    <scope>NUCLEOTIDE SEQUENCE [LARGE SCALE GENOMIC DNA]</scope>
    <source>
        <strain evidence="2 3">CLA-KB-H42</strain>
    </source>
</reference>
<feature type="transmembrane region" description="Helical" evidence="1">
    <location>
        <begin position="106"/>
        <end position="128"/>
    </location>
</feature>
<dbReference type="PANTHER" id="PTHR40089">
    <property type="entry name" value="ETHANOLAMINE UTILIZATION PROTEIN EUTH"/>
    <property type="match status" value="1"/>
</dbReference>
<evidence type="ECO:0000313" key="2">
    <source>
        <dbReference type="EMBL" id="MEQ3362737.1"/>
    </source>
</evidence>
<organism evidence="2 3">
    <name type="scientific">Raoultibacter massiliensis</name>
    <dbReference type="NCBI Taxonomy" id="1852371"/>
    <lineage>
        <taxon>Bacteria</taxon>
        <taxon>Bacillati</taxon>
        <taxon>Actinomycetota</taxon>
        <taxon>Coriobacteriia</taxon>
        <taxon>Eggerthellales</taxon>
        <taxon>Eggerthellaceae</taxon>
        <taxon>Raoultibacter</taxon>
    </lineage>
</organism>
<dbReference type="PIRSF" id="PIRSF019466">
    <property type="entry name" value="EutH"/>
    <property type="match status" value="1"/>
</dbReference>
<feature type="transmembrane region" description="Helical" evidence="1">
    <location>
        <begin position="364"/>
        <end position="386"/>
    </location>
</feature>